<organism evidence="2 3">
    <name type="scientific">Maribacter hydrothermalis</name>
    <dbReference type="NCBI Taxonomy" id="1836467"/>
    <lineage>
        <taxon>Bacteria</taxon>
        <taxon>Pseudomonadati</taxon>
        <taxon>Bacteroidota</taxon>
        <taxon>Flavobacteriia</taxon>
        <taxon>Flavobacteriales</taxon>
        <taxon>Flavobacteriaceae</taxon>
        <taxon>Maribacter</taxon>
    </lineage>
</organism>
<dbReference type="SUPFAM" id="SSF50939">
    <property type="entry name" value="Sialidases"/>
    <property type="match status" value="1"/>
</dbReference>
<dbReference type="Gene3D" id="2.120.10.10">
    <property type="match status" value="1"/>
</dbReference>
<dbReference type="PANTHER" id="PTHR43752:SF2">
    <property type="entry name" value="BNR_ASP-BOX REPEAT FAMILY PROTEIN"/>
    <property type="match status" value="1"/>
</dbReference>
<dbReference type="InterPro" id="IPR011040">
    <property type="entry name" value="Sialidase"/>
</dbReference>
<dbReference type="Proteomes" id="UP000092164">
    <property type="component" value="Unassembled WGS sequence"/>
</dbReference>
<dbReference type="STRING" id="1836467.BTR34_16275"/>
<dbReference type="KEGG" id="mart:BTR34_16275"/>
<reference evidence="3" key="1">
    <citation type="submission" date="2016-06" db="EMBL/GenBank/DDBJ databases">
        <authorList>
            <person name="Zhan P."/>
        </authorList>
    </citation>
    <scope>NUCLEOTIDE SEQUENCE [LARGE SCALE GENOMIC DNA]</scope>
    <source>
        <strain evidence="3">T28</strain>
    </source>
</reference>
<dbReference type="InterPro" id="IPR036278">
    <property type="entry name" value="Sialidase_sf"/>
</dbReference>
<evidence type="ECO:0000259" key="1">
    <source>
        <dbReference type="Pfam" id="PF13088"/>
    </source>
</evidence>
<comment type="caution">
    <text evidence="2">The sequence shown here is derived from an EMBL/GenBank/DDBJ whole genome shotgun (WGS) entry which is preliminary data.</text>
</comment>
<keyword evidence="3" id="KW-1185">Reference proteome</keyword>
<dbReference type="AlphaFoldDB" id="A0A1B7ZD23"/>
<accession>A0A1B7ZD23</accession>
<feature type="domain" description="Sialidase" evidence="1">
    <location>
        <begin position="141"/>
        <end position="343"/>
    </location>
</feature>
<dbReference type="CDD" id="cd15482">
    <property type="entry name" value="Sialidase_non-viral"/>
    <property type="match status" value="1"/>
</dbReference>
<proteinExistence type="predicted"/>
<dbReference type="PANTHER" id="PTHR43752">
    <property type="entry name" value="BNR/ASP-BOX REPEAT FAMILY PROTEIN"/>
    <property type="match status" value="1"/>
</dbReference>
<evidence type="ECO:0000313" key="3">
    <source>
        <dbReference type="Proteomes" id="UP000092164"/>
    </source>
</evidence>
<protein>
    <recommendedName>
        <fullName evidence="1">Sialidase domain-containing protein</fullName>
    </recommendedName>
</protein>
<dbReference type="EMBL" id="LZFP01000004">
    <property type="protein sequence ID" value="OBR41019.1"/>
    <property type="molecule type" value="Genomic_DNA"/>
</dbReference>
<gene>
    <name evidence="2" type="ORF">A9200_14450</name>
</gene>
<sequence length="373" mass="41681">MFQSKYSNAQTDGMNVEHNIVYGEDGKYAGWPANHGIWTWGDEILIGFVQAEYKAEGRGLHTYDISTSRNKYARSKDGGITWKITDAFEKGQKGLGYDNFGIADDAIEPVALNKPMPDFTDENFLLTFLRHNNDDGPTHFYYSTDKGASWEGVYKFPNMETSGIANRTDYIVDGKQSLSVFVTTAKSNKKEGRVALARTVDGGVSWNFQSWITPEHGGFDIMPSSIRLSDSKLLSTIRTRTKEGADYISSYKSTDNGKTWKRLKNPASDTGRGGSPPALVKLNDGRLALGYIHRSEYGSRVHVRFSKDEGENWSDEITLRSGDGASRDVGYPKITQRTDGKLVMIYYWNNALLKNSKPYRYIAATIFDAPAAN</sequence>
<dbReference type="Pfam" id="PF13088">
    <property type="entry name" value="BNR_2"/>
    <property type="match status" value="1"/>
</dbReference>
<evidence type="ECO:0000313" key="2">
    <source>
        <dbReference type="EMBL" id="OBR41019.1"/>
    </source>
</evidence>
<name>A0A1B7ZD23_9FLAO</name>